<evidence type="ECO:0000313" key="10">
    <source>
        <dbReference type="EMBL" id="PUE05196.1"/>
    </source>
</evidence>
<dbReference type="EC" id="2.1.1.63" evidence="3"/>
<dbReference type="SUPFAM" id="SSF53155">
    <property type="entry name" value="Methylated DNA-protein cysteine methyltransferase domain"/>
    <property type="match status" value="1"/>
</dbReference>
<dbReference type="PANTHER" id="PTHR10815">
    <property type="entry name" value="METHYLATED-DNA--PROTEIN-CYSTEINE METHYLTRANSFERASE"/>
    <property type="match status" value="1"/>
</dbReference>
<evidence type="ECO:0000256" key="6">
    <source>
        <dbReference type="ARBA" id="ARBA00022763"/>
    </source>
</evidence>
<dbReference type="SUPFAM" id="SSF46767">
    <property type="entry name" value="Methylated DNA-protein cysteine methyltransferase, C-terminal domain"/>
    <property type="match status" value="1"/>
</dbReference>
<dbReference type="Pfam" id="PF01035">
    <property type="entry name" value="DNA_binding_1"/>
    <property type="match status" value="1"/>
</dbReference>
<dbReference type="InterPro" id="IPR014048">
    <property type="entry name" value="MethylDNA_cys_MeTrfase_DNA-bd"/>
</dbReference>
<dbReference type="InterPro" id="IPR001497">
    <property type="entry name" value="MethylDNA_cys_MeTrfase_AS"/>
</dbReference>
<evidence type="ECO:0000256" key="8">
    <source>
        <dbReference type="ARBA" id="ARBA00049348"/>
    </source>
</evidence>
<dbReference type="CDD" id="cd06445">
    <property type="entry name" value="ATase"/>
    <property type="match status" value="1"/>
</dbReference>
<dbReference type="AlphaFoldDB" id="A0A6N4E894"/>
<evidence type="ECO:0000256" key="4">
    <source>
        <dbReference type="ARBA" id="ARBA00022603"/>
    </source>
</evidence>
<keyword evidence="7" id="KW-0234">DNA repair</keyword>
<evidence type="ECO:0000256" key="2">
    <source>
        <dbReference type="ARBA" id="ARBA00008711"/>
    </source>
</evidence>
<dbReference type="GO" id="GO:0006281">
    <property type="term" value="P:DNA repair"/>
    <property type="evidence" value="ECO:0007669"/>
    <property type="project" value="UniProtKB-KW"/>
</dbReference>
<keyword evidence="6" id="KW-0227">DNA damage</keyword>
<gene>
    <name evidence="10" type="ORF">C3L24_01750</name>
</gene>
<evidence type="ECO:0000256" key="1">
    <source>
        <dbReference type="ARBA" id="ARBA00001286"/>
    </source>
</evidence>
<dbReference type="Proteomes" id="UP000250928">
    <property type="component" value="Unassembled WGS sequence"/>
</dbReference>
<sequence>MNERVNPESYQLVMESPIGRLGCRLHGGVVTAIDFDVAHALRCAAGAGALRRALDAYFAGRPLPDTFAMAAGGTPFQQRVWGALRRIPAGEARTYGELARALGSSPRAVGGACRANPIPLLVPCHRVVARGGLGGFAGARGGRALEIKRWLLEHEGYRG</sequence>
<evidence type="ECO:0000256" key="7">
    <source>
        <dbReference type="ARBA" id="ARBA00023204"/>
    </source>
</evidence>
<comment type="catalytic activity">
    <reaction evidence="1">
        <text>a 4-O-methyl-thymidine in DNA + L-cysteinyl-[protein] = a thymidine in DNA + S-methyl-L-cysteinyl-[protein]</text>
        <dbReference type="Rhea" id="RHEA:53428"/>
        <dbReference type="Rhea" id="RHEA-COMP:10131"/>
        <dbReference type="Rhea" id="RHEA-COMP:10132"/>
        <dbReference type="Rhea" id="RHEA-COMP:13555"/>
        <dbReference type="Rhea" id="RHEA-COMP:13556"/>
        <dbReference type="ChEBI" id="CHEBI:29950"/>
        <dbReference type="ChEBI" id="CHEBI:82612"/>
        <dbReference type="ChEBI" id="CHEBI:137386"/>
        <dbReference type="ChEBI" id="CHEBI:137387"/>
        <dbReference type="EC" id="2.1.1.63"/>
    </reaction>
</comment>
<dbReference type="PANTHER" id="PTHR10815:SF13">
    <property type="entry name" value="METHYLATED-DNA--PROTEIN-CYSTEINE METHYLTRANSFERASE"/>
    <property type="match status" value="1"/>
</dbReference>
<dbReference type="FunFam" id="1.10.10.10:FF:000214">
    <property type="entry name" value="Methylated-DNA--protein-cysteine methyltransferase"/>
    <property type="match status" value="1"/>
</dbReference>
<dbReference type="EMBL" id="PQCO01000093">
    <property type="protein sequence ID" value="PUE05196.1"/>
    <property type="molecule type" value="Genomic_DNA"/>
</dbReference>
<evidence type="ECO:0000259" key="9">
    <source>
        <dbReference type="Pfam" id="PF01035"/>
    </source>
</evidence>
<dbReference type="GO" id="GO:0032259">
    <property type="term" value="P:methylation"/>
    <property type="evidence" value="ECO:0007669"/>
    <property type="project" value="UniProtKB-KW"/>
</dbReference>
<name>A0A6N4E894_9GAMM</name>
<keyword evidence="5 10" id="KW-0808">Transferase</keyword>
<comment type="catalytic activity">
    <reaction evidence="8">
        <text>a 6-O-methyl-2'-deoxyguanosine in DNA + L-cysteinyl-[protein] = S-methyl-L-cysteinyl-[protein] + a 2'-deoxyguanosine in DNA</text>
        <dbReference type="Rhea" id="RHEA:24000"/>
        <dbReference type="Rhea" id="RHEA-COMP:10131"/>
        <dbReference type="Rhea" id="RHEA-COMP:10132"/>
        <dbReference type="Rhea" id="RHEA-COMP:11367"/>
        <dbReference type="Rhea" id="RHEA-COMP:11368"/>
        <dbReference type="ChEBI" id="CHEBI:29950"/>
        <dbReference type="ChEBI" id="CHEBI:82612"/>
        <dbReference type="ChEBI" id="CHEBI:85445"/>
        <dbReference type="ChEBI" id="CHEBI:85448"/>
        <dbReference type="EC" id="2.1.1.63"/>
    </reaction>
</comment>
<comment type="caution">
    <text evidence="10">The sequence shown here is derived from an EMBL/GenBank/DDBJ whole genome shotgun (WGS) entry which is preliminary data.</text>
</comment>
<dbReference type="InterPro" id="IPR036631">
    <property type="entry name" value="MGMT_N_sf"/>
</dbReference>
<accession>A0A6N4E894</accession>
<comment type="similarity">
    <text evidence="2">Belongs to the MGMT family.</text>
</comment>
<evidence type="ECO:0000313" key="11">
    <source>
        <dbReference type="Proteomes" id="UP000250928"/>
    </source>
</evidence>
<evidence type="ECO:0000256" key="5">
    <source>
        <dbReference type="ARBA" id="ARBA00022679"/>
    </source>
</evidence>
<dbReference type="PROSITE" id="PS00374">
    <property type="entry name" value="MGMT"/>
    <property type="match status" value="1"/>
</dbReference>
<dbReference type="Gene3D" id="1.10.10.10">
    <property type="entry name" value="Winged helix-like DNA-binding domain superfamily/Winged helix DNA-binding domain"/>
    <property type="match status" value="1"/>
</dbReference>
<feature type="domain" description="Methylated-DNA-[protein]-cysteine S-methyltransferase DNA binding" evidence="9">
    <location>
        <begin position="75"/>
        <end position="156"/>
    </location>
</feature>
<keyword evidence="4 10" id="KW-0489">Methyltransferase</keyword>
<reference evidence="10 11" key="1">
    <citation type="submission" date="2018-01" db="EMBL/GenBank/DDBJ databases">
        <title>Novel co-symbiosis in the lucinid bivalve Phacoides pectinatus.</title>
        <authorList>
            <person name="Lim S.J."/>
            <person name="Davis B.G."/>
            <person name="Gill D.E."/>
            <person name="Engel A.S."/>
            <person name="Anderson L.C."/>
            <person name="Campbell B.J."/>
        </authorList>
    </citation>
    <scope>NUCLEOTIDE SEQUENCE [LARGE SCALE GENOMIC DNA]</scope>
    <source>
        <strain evidence="10">N3_P5</strain>
    </source>
</reference>
<evidence type="ECO:0000256" key="3">
    <source>
        <dbReference type="ARBA" id="ARBA00011918"/>
    </source>
</evidence>
<dbReference type="GO" id="GO:0003908">
    <property type="term" value="F:methylated-DNA-[protein]-cysteine S-methyltransferase activity"/>
    <property type="evidence" value="ECO:0007669"/>
    <property type="project" value="UniProtKB-EC"/>
</dbReference>
<dbReference type="InterPro" id="IPR036217">
    <property type="entry name" value="MethylDNA_cys_MeTrfase_DNAb"/>
</dbReference>
<protein>
    <recommendedName>
        <fullName evidence="3">methylated-DNA--[protein]-cysteine S-methyltransferase</fullName>
        <ecNumber evidence="3">2.1.1.63</ecNumber>
    </recommendedName>
</protein>
<organism evidence="10 11">
    <name type="scientific">Candidatus Sedimenticola endophacoides</name>
    <dbReference type="NCBI Taxonomy" id="2548426"/>
    <lineage>
        <taxon>Bacteria</taxon>
        <taxon>Pseudomonadati</taxon>
        <taxon>Pseudomonadota</taxon>
        <taxon>Gammaproteobacteria</taxon>
        <taxon>Chromatiales</taxon>
        <taxon>Sedimenticolaceae</taxon>
        <taxon>Sedimenticola</taxon>
    </lineage>
</organism>
<proteinExistence type="inferred from homology"/>
<dbReference type="InterPro" id="IPR036388">
    <property type="entry name" value="WH-like_DNA-bd_sf"/>
</dbReference>
<dbReference type="NCBIfam" id="TIGR00589">
    <property type="entry name" value="ogt"/>
    <property type="match status" value="1"/>
</dbReference>